<accession>A0A9X9T856</accession>
<name>A0A9X9T856_METOG</name>
<dbReference type="SUPFAM" id="SSF47413">
    <property type="entry name" value="lambda repressor-like DNA-binding domains"/>
    <property type="match status" value="1"/>
</dbReference>
<gene>
    <name evidence="1" type="ORF">OU421_10420</name>
</gene>
<sequence length="104" mass="12071">MKHPFCDIMICDEMVRQYLPQIRAEVVSRMIMQKGITQKRVAIYMGLTPAAVSQYVSRKRGCKAIEISQELDEVIEQWTQSLVNGDRSVTICDICRCVQKEFRK</sequence>
<proteinExistence type="predicted"/>
<protein>
    <submittedName>
        <fullName evidence="1">Transcriptional regulator</fullName>
    </submittedName>
</protein>
<dbReference type="AlphaFoldDB" id="A0A9X9T856"/>
<dbReference type="GO" id="GO:0003677">
    <property type="term" value="F:DNA binding"/>
    <property type="evidence" value="ECO:0007669"/>
    <property type="project" value="InterPro"/>
</dbReference>
<dbReference type="InterPro" id="IPR001387">
    <property type="entry name" value="Cro/C1-type_HTH"/>
</dbReference>
<organism evidence="1 2">
    <name type="scientific">Methanogenium organophilum</name>
    <dbReference type="NCBI Taxonomy" id="2199"/>
    <lineage>
        <taxon>Archaea</taxon>
        <taxon>Methanobacteriati</taxon>
        <taxon>Methanobacteriota</taxon>
        <taxon>Stenosarchaea group</taxon>
        <taxon>Methanomicrobia</taxon>
        <taxon>Methanomicrobiales</taxon>
        <taxon>Methanomicrobiaceae</taxon>
        <taxon>Methanogenium</taxon>
    </lineage>
</organism>
<evidence type="ECO:0000313" key="1">
    <source>
        <dbReference type="EMBL" id="WAI00822.1"/>
    </source>
</evidence>
<dbReference type="PANTHER" id="PTHR40730:SF3">
    <property type="entry name" value="HTH CRO_C1-TYPE DOMAIN-CONTAINING PROTEIN"/>
    <property type="match status" value="1"/>
</dbReference>
<dbReference type="KEGG" id="mou:OU421_10420"/>
<dbReference type="CDD" id="cd00093">
    <property type="entry name" value="HTH_XRE"/>
    <property type="match status" value="1"/>
</dbReference>
<dbReference type="EMBL" id="CP113361">
    <property type="protein sequence ID" value="WAI00822.1"/>
    <property type="molecule type" value="Genomic_DNA"/>
</dbReference>
<dbReference type="Proteomes" id="UP001163096">
    <property type="component" value="Chromosome"/>
</dbReference>
<dbReference type="PANTHER" id="PTHR40730">
    <property type="entry name" value="TRANSCRIPTIONAL REGULATOR PROTEIN-LIKE PROTEIN"/>
    <property type="match status" value="1"/>
</dbReference>
<dbReference type="InterPro" id="IPR010982">
    <property type="entry name" value="Lambda_DNA-bd_dom_sf"/>
</dbReference>
<dbReference type="GeneID" id="76835520"/>
<keyword evidence="2" id="KW-1185">Reference proteome</keyword>
<evidence type="ECO:0000313" key="2">
    <source>
        <dbReference type="Proteomes" id="UP001163096"/>
    </source>
</evidence>
<reference evidence="1" key="1">
    <citation type="submission" date="2022-11" db="EMBL/GenBank/DDBJ databases">
        <title>Complete genome sequence of Methanogenium organophilum DSM 3596.</title>
        <authorList>
            <person name="Chen S.-C."/>
            <person name="Lai S.-J."/>
            <person name="You Y.-T."/>
        </authorList>
    </citation>
    <scope>NUCLEOTIDE SEQUENCE</scope>
    <source>
        <strain evidence="1">DSM 3596</strain>
    </source>
</reference>
<dbReference type="RefSeq" id="WP_268186027.1">
    <property type="nucleotide sequence ID" value="NZ_CP113361.1"/>
</dbReference>